<comment type="caution">
    <text evidence="3">The sequence shown here is derived from an EMBL/GenBank/DDBJ whole genome shotgun (WGS) entry which is preliminary data.</text>
</comment>
<proteinExistence type="predicted"/>
<keyword evidence="2" id="KW-1133">Transmembrane helix</keyword>
<feature type="region of interest" description="Disordered" evidence="1">
    <location>
        <begin position="508"/>
        <end position="531"/>
    </location>
</feature>
<feature type="compositionally biased region" description="Gly residues" evidence="1">
    <location>
        <begin position="281"/>
        <end position="296"/>
    </location>
</feature>
<keyword evidence="2" id="KW-0812">Transmembrane</keyword>
<feature type="compositionally biased region" description="Low complexity" evidence="1">
    <location>
        <begin position="235"/>
        <end position="248"/>
    </location>
</feature>
<feature type="region of interest" description="Disordered" evidence="1">
    <location>
        <begin position="421"/>
        <end position="480"/>
    </location>
</feature>
<dbReference type="RefSeq" id="WP_272095234.1">
    <property type="nucleotide sequence ID" value="NZ_JAQNDK010000001.1"/>
</dbReference>
<evidence type="ECO:0008006" key="5">
    <source>
        <dbReference type="Google" id="ProtNLM"/>
    </source>
</evidence>
<dbReference type="Proteomes" id="UP001217485">
    <property type="component" value="Unassembled WGS sequence"/>
</dbReference>
<evidence type="ECO:0000256" key="1">
    <source>
        <dbReference type="SAM" id="MobiDB-lite"/>
    </source>
</evidence>
<evidence type="ECO:0000256" key="2">
    <source>
        <dbReference type="SAM" id="Phobius"/>
    </source>
</evidence>
<feature type="region of interest" description="Disordered" evidence="1">
    <location>
        <begin position="228"/>
        <end position="374"/>
    </location>
</feature>
<sequence length="553" mass="53064">MVTNVELQVMDTSSKSRRGVAIMVPIALAYGIAAFLCGCSSGPDRVPVCDDDPLVRTPEDGCGIFVSSSLGDDANPGSRAAPVKTFSKALELADMGSHRVYACAETFEETLGFYGISIWGGFDCANGWRHLGASARTVVAPEGPVPQVVRFGGQGLTFANLRFLAPDGNDVDHVQKGSIGIATLKGVQLKLVASEVITGRGGKPGGSSIPIYLRDGSEIEVIDSRIVAGDGADGEPGAAAEGAAASDGTPGRPGADACTADAIAGTPAVTTECDDGRSVSGEGGLGLVDRGSGAGNGEPLPDPNPTGAGAGGVGQLGSTACSDGQRGLDGAVGAQGQGGRRPGAVRWGVTLGKGQDGKFGRPGQGGGGGGGARGGSMACGAGPIGGAFGGSGGSGGCGGKPGKGGFAGGASIGIATRGSKVKIRGTTIETGRGGRGGAGGAGLPGGSGAPGGDGGRAVPDTLPGCRGGDGGNGGPGGGGGGGLGGHSVGIAYLGATDVTREEVEATFALGTAGKGGPGGDPDATESAGDDGVVAEFLPFVTDDPNDPNPAAPE</sequence>
<gene>
    <name evidence="3" type="ORF">POL72_11815</name>
</gene>
<organism evidence="3 4">
    <name type="scientific">Sorangium atrum</name>
    <dbReference type="NCBI Taxonomy" id="2995308"/>
    <lineage>
        <taxon>Bacteria</taxon>
        <taxon>Pseudomonadati</taxon>
        <taxon>Myxococcota</taxon>
        <taxon>Polyangia</taxon>
        <taxon>Polyangiales</taxon>
        <taxon>Polyangiaceae</taxon>
        <taxon>Sorangium</taxon>
    </lineage>
</organism>
<name>A0ABT5BW89_9BACT</name>
<feature type="compositionally biased region" description="Gly residues" evidence="1">
    <location>
        <begin position="431"/>
        <end position="455"/>
    </location>
</feature>
<keyword evidence="2" id="KW-0472">Membrane</keyword>
<feature type="compositionally biased region" description="Gly residues" evidence="1">
    <location>
        <begin position="360"/>
        <end position="374"/>
    </location>
</feature>
<protein>
    <recommendedName>
        <fullName evidence="5">PGRS family protein</fullName>
    </recommendedName>
</protein>
<evidence type="ECO:0000313" key="4">
    <source>
        <dbReference type="Proteomes" id="UP001217485"/>
    </source>
</evidence>
<feature type="compositionally biased region" description="Gly residues" evidence="1">
    <location>
        <begin position="465"/>
        <end position="480"/>
    </location>
</feature>
<feature type="transmembrane region" description="Helical" evidence="2">
    <location>
        <begin position="20"/>
        <end position="36"/>
    </location>
</feature>
<reference evidence="3 4" key="1">
    <citation type="submission" date="2023-01" db="EMBL/GenBank/DDBJ databases">
        <title>Minimal conservation of predation-associated metabolite biosynthetic gene clusters underscores biosynthetic potential of Myxococcota including descriptions for ten novel species: Archangium lansinium sp. nov., Myxococcus landrumus sp. nov., Nannocystis bai.</title>
        <authorList>
            <person name="Ahearne A."/>
            <person name="Stevens C."/>
            <person name="Dowd S."/>
        </authorList>
    </citation>
    <scope>NUCLEOTIDE SEQUENCE [LARGE SCALE GENOMIC DNA]</scope>
    <source>
        <strain evidence="3 4">WIWO2</strain>
    </source>
</reference>
<evidence type="ECO:0000313" key="3">
    <source>
        <dbReference type="EMBL" id="MDC0678420.1"/>
    </source>
</evidence>
<dbReference type="EMBL" id="JAQNDK010000001">
    <property type="protein sequence ID" value="MDC0678420.1"/>
    <property type="molecule type" value="Genomic_DNA"/>
</dbReference>
<keyword evidence="4" id="KW-1185">Reference proteome</keyword>
<accession>A0ABT5BW89</accession>